<keyword evidence="2" id="KW-0472">Membrane</keyword>
<evidence type="ECO:0000256" key="2">
    <source>
        <dbReference type="SAM" id="Phobius"/>
    </source>
</evidence>
<dbReference type="AlphaFoldDB" id="A0A2T6C2N6"/>
<evidence type="ECO:0000313" key="3">
    <source>
        <dbReference type="EMBL" id="PTX62579.1"/>
    </source>
</evidence>
<evidence type="ECO:0000256" key="1">
    <source>
        <dbReference type="SAM" id="MobiDB-lite"/>
    </source>
</evidence>
<feature type="compositionally biased region" description="Basic and acidic residues" evidence="1">
    <location>
        <begin position="35"/>
        <end position="84"/>
    </location>
</feature>
<keyword evidence="2" id="KW-0812">Transmembrane</keyword>
<sequence>MISDWLQKIPMGVWVALALILVAIIVLNSRISRKRSQEVEELERAFREPYQPREEGEKGSEEGGSDSKEEGESKEEPEQKKKGS</sequence>
<feature type="region of interest" description="Disordered" evidence="1">
    <location>
        <begin position="34"/>
        <end position="84"/>
    </location>
</feature>
<feature type="transmembrane region" description="Helical" evidence="2">
    <location>
        <begin position="12"/>
        <end position="29"/>
    </location>
</feature>
<dbReference type="Proteomes" id="UP000244240">
    <property type="component" value="Unassembled WGS sequence"/>
</dbReference>
<comment type="caution">
    <text evidence="3">The sequence shown here is derived from an EMBL/GenBank/DDBJ whole genome shotgun (WGS) entry which is preliminary data.</text>
</comment>
<dbReference type="RefSeq" id="WP_108022372.1">
    <property type="nucleotide sequence ID" value="NZ_QBKR01000005.1"/>
</dbReference>
<keyword evidence="2" id="KW-1133">Transmembrane helix</keyword>
<evidence type="ECO:0000313" key="4">
    <source>
        <dbReference type="Proteomes" id="UP000244240"/>
    </source>
</evidence>
<organism evidence="3 4">
    <name type="scientific">Melghirimyces profundicolus</name>
    <dbReference type="NCBI Taxonomy" id="1242148"/>
    <lineage>
        <taxon>Bacteria</taxon>
        <taxon>Bacillati</taxon>
        <taxon>Bacillota</taxon>
        <taxon>Bacilli</taxon>
        <taxon>Bacillales</taxon>
        <taxon>Thermoactinomycetaceae</taxon>
        <taxon>Melghirimyces</taxon>
    </lineage>
</organism>
<dbReference type="EMBL" id="QBKR01000005">
    <property type="protein sequence ID" value="PTX62579.1"/>
    <property type="molecule type" value="Genomic_DNA"/>
</dbReference>
<gene>
    <name evidence="3" type="ORF">C8P63_105176</name>
</gene>
<name>A0A2T6C2N6_9BACL</name>
<keyword evidence="4" id="KW-1185">Reference proteome</keyword>
<protein>
    <submittedName>
        <fullName evidence="3">Uncharacterized protein</fullName>
    </submittedName>
</protein>
<accession>A0A2T6C2N6</accession>
<reference evidence="3 4" key="1">
    <citation type="submission" date="2018-04" db="EMBL/GenBank/DDBJ databases">
        <title>Genomic Encyclopedia of Archaeal and Bacterial Type Strains, Phase II (KMG-II): from individual species to whole genera.</title>
        <authorList>
            <person name="Goeker M."/>
        </authorList>
    </citation>
    <scope>NUCLEOTIDE SEQUENCE [LARGE SCALE GENOMIC DNA]</scope>
    <source>
        <strain evidence="3 4">DSM 45787</strain>
    </source>
</reference>
<proteinExistence type="predicted"/>